<proteinExistence type="predicted"/>
<dbReference type="PROSITE" id="PS50005">
    <property type="entry name" value="TPR"/>
    <property type="match status" value="1"/>
</dbReference>
<keyword evidence="1" id="KW-0802">TPR repeat</keyword>
<dbReference type="GO" id="GO:0006508">
    <property type="term" value="P:proteolysis"/>
    <property type="evidence" value="ECO:0007669"/>
    <property type="project" value="InterPro"/>
</dbReference>
<dbReference type="Gene3D" id="1.25.40.10">
    <property type="entry name" value="Tetratricopeptide repeat domain"/>
    <property type="match status" value="1"/>
</dbReference>
<evidence type="ECO:0000313" key="3">
    <source>
        <dbReference type="EMBL" id="RUO37213.1"/>
    </source>
</evidence>
<dbReference type="SUPFAM" id="SSF48452">
    <property type="entry name" value="TPR-like"/>
    <property type="match status" value="1"/>
</dbReference>
<dbReference type="Pfam" id="PF03412">
    <property type="entry name" value="Peptidase_C39"/>
    <property type="match status" value="1"/>
</dbReference>
<feature type="domain" description="Peptidase C39" evidence="2">
    <location>
        <begin position="26"/>
        <end position="152"/>
    </location>
</feature>
<protein>
    <recommendedName>
        <fullName evidence="2">Peptidase C39 domain-containing protein</fullName>
    </recommendedName>
</protein>
<dbReference type="EMBL" id="PIPP01000002">
    <property type="protein sequence ID" value="RUO37213.1"/>
    <property type="molecule type" value="Genomic_DNA"/>
</dbReference>
<reference evidence="4" key="1">
    <citation type="journal article" date="2018" name="Front. Microbiol.">
        <title>Genome-Based Analysis Reveals the Taxonomy and Diversity of the Family Idiomarinaceae.</title>
        <authorList>
            <person name="Liu Y."/>
            <person name="Lai Q."/>
            <person name="Shao Z."/>
        </authorList>
    </citation>
    <scope>NUCLEOTIDE SEQUENCE [LARGE SCALE GENOMIC DNA]</scope>
    <source>
        <strain evidence="4">AIS</strain>
    </source>
</reference>
<dbReference type="SMART" id="SM00028">
    <property type="entry name" value="TPR"/>
    <property type="match status" value="2"/>
</dbReference>
<gene>
    <name evidence="3" type="ORF">CWE13_04410</name>
</gene>
<dbReference type="InterPro" id="IPR011990">
    <property type="entry name" value="TPR-like_helical_dom_sf"/>
</dbReference>
<accession>A0A432WTW8</accession>
<dbReference type="Pfam" id="PF13414">
    <property type="entry name" value="TPR_11"/>
    <property type="match status" value="1"/>
</dbReference>
<comment type="caution">
    <text evidence="3">The sequence shown here is derived from an EMBL/GenBank/DDBJ whole genome shotgun (WGS) entry which is preliminary data.</text>
</comment>
<evidence type="ECO:0000313" key="4">
    <source>
        <dbReference type="Proteomes" id="UP000286934"/>
    </source>
</evidence>
<name>A0A432WTW8_9GAMM</name>
<dbReference type="GO" id="GO:0016020">
    <property type="term" value="C:membrane"/>
    <property type="evidence" value="ECO:0007669"/>
    <property type="project" value="InterPro"/>
</dbReference>
<dbReference type="InterPro" id="IPR039563">
    <property type="entry name" value="Peptidase_C39_single_dom"/>
</dbReference>
<dbReference type="AlphaFoldDB" id="A0A432WTW8"/>
<dbReference type="InterPro" id="IPR005074">
    <property type="entry name" value="Peptidase_C39"/>
</dbReference>
<dbReference type="NCBIfam" id="NF033920">
    <property type="entry name" value="C39_PA2778_fam"/>
    <property type="match status" value="1"/>
</dbReference>
<dbReference type="CDD" id="cd02549">
    <property type="entry name" value="Peptidase_C39A"/>
    <property type="match status" value="1"/>
</dbReference>
<dbReference type="GO" id="GO:0005524">
    <property type="term" value="F:ATP binding"/>
    <property type="evidence" value="ECO:0007669"/>
    <property type="project" value="InterPro"/>
</dbReference>
<organism evidence="3 4">
    <name type="scientific">Aliidiomarina shirensis</name>
    <dbReference type="NCBI Taxonomy" id="1048642"/>
    <lineage>
        <taxon>Bacteria</taxon>
        <taxon>Pseudomonadati</taxon>
        <taxon>Pseudomonadota</taxon>
        <taxon>Gammaproteobacteria</taxon>
        <taxon>Alteromonadales</taxon>
        <taxon>Idiomarinaceae</taxon>
        <taxon>Aliidiomarina</taxon>
    </lineage>
</organism>
<dbReference type="Gene3D" id="3.90.70.10">
    <property type="entry name" value="Cysteine proteinases"/>
    <property type="match status" value="1"/>
</dbReference>
<dbReference type="GO" id="GO:0008233">
    <property type="term" value="F:peptidase activity"/>
    <property type="evidence" value="ECO:0007669"/>
    <property type="project" value="InterPro"/>
</dbReference>
<evidence type="ECO:0000259" key="2">
    <source>
        <dbReference type="Pfam" id="PF03412"/>
    </source>
</evidence>
<evidence type="ECO:0000256" key="1">
    <source>
        <dbReference type="PROSITE-ProRule" id="PRU00339"/>
    </source>
</evidence>
<sequence>MPMQHTDLPLHEYQPVELRDTPFFPQEDYQCGPAALATVLKVSGVDSAHPDTLREQIYIPDRQGSLQAELIAASRRAERIPYVLDTEFSALLRELYSGNPVLVLQNLALARWPQWHYAVVVGFKPDSETIILRSGTNKREEMSLRAFERTWQLADYWAMVVPPNGLTPATAEPLRYFAAVATMEQQQRWQTALAGYEAAEQRWPNDATSAFGMGNIAYQQQNYGLAEEHYYRASELDPQEAAIFYNLAWALFRQGKVAEAQLSAATAERLAPEHSVYGKAVSTLKAAD</sequence>
<dbReference type="Proteomes" id="UP000286934">
    <property type="component" value="Unassembled WGS sequence"/>
</dbReference>
<keyword evidence="4" id="KW-1185">Reference proteome</keyword>
<dbReference type="InterPro" id="IPR019734">
    <property type="entry name" value="TPR_rpt"/>
</dbReference>
<feature type="repeat" description="TPR" evidence="1">
    <location>
        <begin position="207"/>
        <end position="240"/>
    </location>
</feature>